<evidence type="ECO:0000259" key="3">
    <source>
        <dbReference type="Pfam" id="PF20454"/>
    </source>
</evidence>
<dbReference type="Gene3D" id="3.40.50.300">
    <property type="entry name" value="P-loop containing nucleotide triphosphate hydrolases"/>
    <property type="match status" value="1"/>
</dbReference>
<feature type="compositionally biased region" description="Basic residues" evidence="1">
    <location>
        <begin position="675"/>
        <end position="688"/>
    </location>
</feature>
<evidence type="ECO:0000256" key="1">
    <source>
        <dbReference type="SAM" id="MobiDB-lite"/>
    </source>
</evidence>
<dbReference type="OrthoDB" id="5181253at2"/>
<keyword evidence="5" id="KW-1185">Reference proteome</keyword>
<dbReference type="InterPro" id="IPR051220">
    <property type="entry name" value="TFA_Chaperone"/>
</dbReference>
<feature type="domain" description="Phage terminase large subunit GpA ATPase" evidence="2">
    <location>
        <begin position="45"/>
        <end position="297"/>
    </location>
</feature>
<evidence type="ECO:0000313" key="5">
    <source>
        <dbReference type="Proteomes" id="UP000199058"/>
    </source>
</evidence>
<dbReference type="GO" id="GO:0016887">
    <property type="term" value="F:ATP hydrolysis activity"/>
    <property type="evidence" value="ECO:0007669"/>
    <property type="project" value="InterPro"/>
</dbReference>
<dbReference type="Pfam" id="PF20454">
    <property type="entry name" value="GpA_nuclease"/>
    <property type="match status" value="1"/>
</dbReference>
<accession>A0A1I1E6Q8</accession>
<dbReference type="AlphaFoldDB" id="A0A1I1E6Q8"/>
<feature type="region of interest" description="Disordered" evidence="1">
    <location>
        <begin position="438"/>
        <end position="459"/>
    </location>
</feature>
<dbReference type="PANTHER" id="PTHR34413">
    <property type="entry name" value="PROPHAGE TAIL FIBER ASSEMBLY PROTEIN HOMOLOG TFAE-RELATED-RELATED"/>
    <property type="match status" value="1"/>
</dbReference>
<dbReference type="GO" id="GO:0005524">
    <property type="term" value="F:ATP binding"/>
    <property type="evidence" value="ECO:0007669"/>
    <property type="project" value="InterPro"/>
</dbReference>
<dbReference type="STRING" id="1122252.SAMN05660443_0242"/>
<dbReference type="InterPro" id="IPR008866">
    <property type="entry name" value="Phage_lambda_GpA-like"/>
</dbReference>
<dbReference type="RefSeq" id="WP_091957970.1">
    <property type="nucleotide sequence ID" value="NZ_FOLH01000001.1"/>
</dbReference>
<protein>
    <submittedName>
        <fullName evidence="4">Phage terminase, large subunit GpA</fullName>
    </submittedName>
</protein>
<dbReference type="Proteomes" id="UP000199058">
    <property type="component" value="Unassembled WGS sequence"/>
</dbReference>
<dbReference type="GO" id="GO:0004519">
    <property type="term" value="F:endonuclease activity"/>
    <property type="evidence" value="ECO:0007669"/>
    <property type="project" value="InterPro"/>
</dbReference>
<feature type="region of interest" description="Disordered" evidence="1">
    <location>
        <begin position="663"/>
        <end position="688"/>
    </location>
</feature>
<proteinExistence type="inferred from homology"/>
<evidence type="ECO:0000313" key="4">
    <source>
        <dbReference type="EMBL" id="SFB80603.1"/>
    </source>
</evidence>
<evidence type="ECO:0000259" key="2">
    <source>
        <dbReference type="Pfam" id="PF05876"/>
    </source>
</evidence>
<sequence length="688" mass="78240">MSSYGSAAAIKRDVAEIIRPKRRIQASQAAAEVMKVVGGDGSVRDWDAKATPYMVEPLDCMGSRLYDAVIFVGPARTGKTNALVDGFVAYKIEYHPADGLIVQISEEKAREFSKKRIDRMLEKSPLLRNRLSPRGHDNNVHDKTFRAGNYLGIKWPSKNVLASSDFQFVLLTDFDRLPDNIDGEGDPFTLASKRTQTFGSTGMTMAESSPGREITDLDWERPEDQPHVAPPTTGILDLYNAGDRRRWYWQCPETGCREWFMPNKENFNLDSARVFCPHCGTEISPTAKRDLNIKGRWVAEGQRLTQHGELEGTARSTRIASFWMEGPAAAYQTWQSLVDKLKRAEETYQQTGSQETLKTVINTDWGRAYAYQRSEKTRSPQRLMDRAEQVQRRTIPEGVRFLTASVDVQGGKDRRFVVQIHGWGRNREMWVVDRFNIKEDRGPNNDQPPRPISPATQPEDWQLLTRDVLKRSYKLADGSGRRMPVLALGIDTGGEGDGEESVTSQAYDYYRSLIPEGLQGRVYLFKGGSSKTANRVRKTWPDNTKRKNRKSSARGDVPLYILGTNLLKDQVAAMIDRDNPGSGYMHTPAWLGRWWFEELTYEIRDPATGKWERPGKKPNEAFDLCVYNLALFILLKAENINWDAPPPWAEDWDKNLLVFDPEKQSDPTGVPVRATRQKRKRKTVKARV</sequence>
<dbReference type="InterPro" id="IPR046453">
    <property type="entry name" value="GpA_ATPase"/>
</dbReference>
<feature type="domain" description="Terminase large subunit GpA endonuclease" evidence="3">
    <location>
        <begin position="319"/>
        <end position="642"/>
    </location>
</feature>
<dbReference type="EMBL" id="FOLH01000001">
    <property type="protein sequence ID" value="SFB80603.1"/>
    <property type="molecule type" value="Genomic_DNA"/>
</dbReference>
<dbReference type="Pfam" id="PF05876">
    <property type="entry name" value="GpA_ATPase"/>
    <property type="match status" value="1"/>
</dbReference>
<dbReference type="InterPro" id="IPR027417">
    <property type="entry name" value="P-loop_NTPase"/>
</dbReference>
<dbReference type="HAMAP" id="MF_04144">
    <property type="entry name" value="TERL_LAMBDA"/>
    <property type="match status" value="1"/>
</dbReference>
<gene>
    <name evidence="4" type="ORF">SAMN05660443_0242</name>
</gene>
<dbReference type="PANTHER" id="PTHR34413:SF2">
    <property type="entry name" value="PROPHAGE TAIL FIBER ASSEMBLY PROTEIN HOMOLOG TFAE-RELATED"/>
    <property type="match status" value="1"/>
</dbReference>
<dbReference type="InterPro" id="IPR046454">
    <property type="entry name" value="GpA_endonuclease"/>
</dbReference>
<name>A0A1I1E6Q8_9GAMM</name>
<reference evidence="4 5" key="1">
    <citation type="submission" date="2016-10" db="EMBL/GenBank/DDBJ databases">
        <authorList>
            <person name="de Groot N.N."/>
        </authorList>
    </citation>
    <scope>NUCLEOTIDE SEQUENCE [LARGE SCALE GENOMIC DNA]</scope>
    <source>
        <strain evidence="4 5">DSM 18438</strain>
    </source>
</reference>
<organism evidence="4 5">
    <name type="scientific">Marinospirillum celere</name>
    <dbReference type="NCBI Taxonomy" id="1122252"/>
    <lineage>
        <taxon>Bacteria</taxon>
        <taxon>Pseudomonadati</taxon>
        <taxon>Pseudomonadota</taxon>
        <taxon>Gammaproteobacteria</taxon>
        <taxon>Oceanospirillales</taxon>
        <taxon>Oceanospirillaceae</taxon>
        <taxon>Marinospirillum</taxon>
    </lineage>
</organism>